<dbReference type="Proteomes" id="UP000245783">
    <property type="component" value="Unassembled WGS sequence"/>
</dbReference>
<dbReference type="PANTHER" id="PTHR11654">
    <property type="entry name" value="OLIGOPEPTIDE TRANSPORTER-RELATED"/>
    <property type="match status" value="1"/>
</dbReference>
<dbReference type="EMBL" id="KZ819362">
    <property type="protein sequence ID" value="PWN44316.1"/>
    <property type="molecule type" value="Genomic_DNA"/>
</dbReference>
<feature type="transmembrane region" description="Helical" evidence="8">
    <location>
        <begin position="252"/>
        <end position="273"/>
    </location>
</feature>
<sequence length="635" mass="69778">MAQATNAFAAAEAELANNIHQADLQQSGLKSDVHPLGHLEPAAPLEKAVVSDDEYGPLPTDEDRKNLRRVPEKIPWTAYIISFCELAERLSYYGTTVVFQNFIQQPLPEGSRTGAPVNPDDQPGALGRGQQAATAGTTFNTFWVYVCPLFGAYIAEKYIGRYKAIVLSVLIAIAGHVILIGSAAPDLLVNNPQGAYGVFWLAIIIMGLGTGGFKSNISPLIAEQVPTDRQHLRTLPSGERVIVDPALTTGRLFAYFYLFINIGAVVGQVSISYTEKLHGFWQGYLIPTAVFALCLPVMAFGSRYYIKNPPNGSVLEQSCRLIAFCMKGTFSWNPVRFYKNLTAADFWSKGKPSRIVAEQRPSWMTFDDTWVEEVRKAIKACQVFTLYPLYWITYNQISSNLISQAYNMKKNGVPNEVISNLDPISIIILVPLFDLVIYPFMRKLKINFSPIKRIVAGFACGAASMVAAAVIQHYIYQRSPCGDYATECDNVEGPGFLEGETNLNVWIQTVPYVFVGLSEVFASITGLEVAFTLAPKNMKSIVMSLFLLTNAFGAALQQALLPLTVDPLLVWQYVTCALLSAIAGVLTWFLFRGIDRETDRLANLPAGIAMDATDVKGAATSSNDDRSSHDEKSHA</sequence>
<dbReference type="SUPFAM" id="SSF103473">
    <property type="entry name" value="MFS general substrate transporter"/>
    <property type="match status" value="1"/>
</dbReference>
<dbReference type="Pfam" id="PF00854">
    <property type="entry name" value="PTR2"/>
    <property type="match status" value="1"/>
</dbReference>
<feature type="region of interest" description="Disordered" evidence="7">
    <location>
        <begin position="110"/>
        <end position="130"/>
    </location>
</feature>
<gene>
    <name evidence="9" type="ORF">IE81DRAFT_321473</name>
</gene>
<feature type="transmembrane region" description="Helical" evidence="8">
    <location>
        <begin position="423"/>
        <end position="441"/>
    </location>
</feature>
<evidence type="ECO:0000313" key="9">
    <source>
        <dbReference type="EMBL" id="PWN44316.1"/>
    </source>
</evidence>
<feature type="transmembrane region" description="Helical" evidence="8">
    <location>
        <begin position="195"/>
        <end position="213"/>
    </location>
</feature>
<dbReference type="Gene3D" id="1.20.1250.20">
    <property type="entry name" value="MFS general substrate transporter like domains"/>
    <property type="match status" value="1"/>
</dbReference>
<dbReference type="InterPro" id="IPR036259">
    <property type="entry name" value="MFS_trans_sf"/>
</dbReference>
<reference evidence="9 10" key="1">
    <citation type="journal article" date="2018" name="Mol. Biol. Evol.">
        <title>Broad Genomic Sampling Reveals a Smut Pathogenic Ancestry of the Fungal Clade Ustilaginomycotina.</title>
        <authorList>
            <person name="Kijpornyongpan T."/>
            <person name="Mondo S.J."/>
            <person name="Barry K."/>
            <person name="Sandor L."/>
            <person name="Lee J."/>
            <person name="Lipzen A."/>
            <person name="Pangilinan J."/>
            <person name="LaButti K."/>
            <person name="Hainaut M."/>
            <person name="Henrissat B."/>
            <person name="Grigoriev I.V."/>
            <person name="Spatafora J.W."/>
            <person name="Aime M.C."/>
        </authorList>
    </citation>
    <scope>NUCLEOTIDE SEQUENCE [LARGE SCALE GENOMIC DNA]</scope>
    <source>
        <strain evidence="9 10">MCA 4658</strain>
    </source>
</reference>
<evidence type="ECO:0000256" key="6">
    <source>
        <dbReference type="ARBA" id="ARBA00023136"/>
    </source>
</evidence>
<feature type="transmembrane region" description="Helical" evidence="8">
    <location>
        <begin position="164"/>
        <end position="183"/>
    </location>
</feature>
<evidence type="ECO:0000313" key="10">
    <source>
        <dbReference type="Proteomes" id="UP000245783"/>
    </source>
</evidence>
<evidence type="ECO:0000256" key="3">
    <source>
        <dbReference type="ARBA" id="ARBA00022448"/>
    </source>
</evidence>
<keyword evidence="6 8" id="KW-0472">Membrane</keyword>
<comment type="subcellular location">
    <subcellularLocation>
        <location evidence="1">Membrane</location>
        <topology evidence="1">Multi-pass membrane protein</topology>
    </subcellularLocation>
</comment>
<dbReference type="FunFam" id="1.20.1250.20:FF:000085">
    <property type="entry name" value="MFS peptide transporter Ptr2"/>
    <property type="match status" value="1"/>
</dbReference>
<feature type="transmembrane region" description="Helical" evidence="8">
    <location>
        <begin position="384"/>
        <end position="403"/>
    </location>
</feature>
<dbReference type="STRING" id="1522189.A0A316W370"/>
<dbReference type="InParanoid" id="A0A316W370"/>
<feature type="transmembrane region" description="Helical" evidence="8">
    <location>
        <begin position="570"/>
        <end position="591"/>
    </location>
</feature>
<comment type="similarity">
    <text evidence="2">Belongs to the major facilitator superfamily. Proton-dependent oligopeptide transporter (POT/PTR) (TC 2.A.17) family.</text>
</comment>
<keyword evidence="5 8" id="KW-1133">Transmembrane helix</keyword>
<protein>
    <submittedName>
        <fullName evidence="9">Putative PTR2-Di-and tripeptide permease</fullName>
    </submittedName>
</protein>
<evidence type="ECO:0000256" key="2">
    <source>
        <dbReference type="ARBA" id="ARBA00005982"/>
    </source>
</evidence>
<evidence type="ECO:0000256" key="7">
    <source>
        <dbReference type="SAM" id="MobiDB-lite"/>
    </source>
</evidence>
<dbReference type="AlphaFoldDB" id="A0A316W370"/>
<keyword evidence="10" id="KW-1185">Reference proteome</keyword>
<dbReference type="GO" id="GO:0071916">
    <property type="term" value="F:dipeptide transmembrane transporter activity"/>
    <property type="evidence" value="ECO:0007669"/>
    <property type="project" value="UniProtKB-ARBA"/>
</dbReference>
<keyword evidence="4 8" id="KW-0812">Transmembrane</keyword>
<feature type="region of interest" description="Disordered" evidence="7">
    <location>
        <begin position="35"/>
        <end position="63"/>
    </location>
</feature>
<evidence type="ECO:0000256" key="4">
    <source>
        <dbReference type="ARBA" id="ARBA00022692"/>
    </source>
</evidence>
<evidence type="ECO:0000256" key="5">
    <source>
        <dbReference type="ARBA" id="ARBA00022989"/>
    </source>
</evidence>
<evidence type="ECO:0000256" key="8">
    <source>
        <dbReference type="SAM" id="Phobius"/>
    </source>
</evidence>
<feature type="transmembrane region" description="Helical" evidence="8">
    <location>
        <begin position="279"/>
        <end position="300"/>
    </location>
</feature>
<dbReference type="RefSeq" id="XP_025371476.1">
    <property type="nucleotide sequence ID" value="XM_025513350.1"/>
</dbReference>
<keyword evidence="3" id="KW-0813">Transport</keyword>
<proteinExistence type="inferred from homology"/>
<evidence type="ECO:0000256" key="1">
    <source>
        <dbReference type="ARBA" id="ARBA00004141"/>
    </source>
</evidence>
<accession>A0A316W370</accession>
<feature type="transmembrane region" description="Helical" evidence="8">
    <location>
        <begin position="453"/>
        <end position="475"/>
    </location>
</feature>
<name>A0A316W370_9BASI</name>
<feature type="transmembrane region" description="Helical" evidence="8">
    <location>
        <begin position="512"/>
        <end position="534"/>
    </location>
</feature>
<dbReference type="InterPro" id="IPR000109">
    <property type="entry name" value="POT_fam"/>
</dbReference>
<dbReference type="GeneID" id="37035220"/>
<dbReference type="FunCoup" id="A0A316W370">
    <property type="interactions" value="239"/>
</dbReference>
<feature type="transmembrane region" description="Helical" evidence="8">
    <location>
        <begin position="541"/>
        <end position="564"/>
    </location>
</feature>
<dbReference type="GO" id="GO:0005886">
    <property type="term" value="C:plasma membrane"/>
    <property type="evidence" value="ECO:0007669"/>
    <property type="project" value="UniProtKB-ARBA"/>
</dbReference>
<dbReference type="OrthoDB" id="8904098at2759"/>
<organism evidence="9 10">
    <name type="scientific">Ceraceosorus guamensis</name>
    <dbReference type="NCBI Taxonomy" id="1522189"/>
    <lineage>
        <taxon>Eukaryota</taxon>
        <taxon>Fungi</taxon>
        <taxon>Dikarya</taxon>
        <taxon>Basidiomycota</taxon>
        <taxon>Ustilaginomycotina</taxon>
        <taxon>Exobasidiomycetes</taxon>
        <taxon>Ceraceosorales</taxon>
        <taxon>Ceraceosoraceae</taxon>
        <taxon>Ceraceosorus</taxon>
    </lineage>
</organism>